<accession>A0ABY6PPQ7</accession>
<gene>
    <name evidence="1" type="ORF">NEH16_07905</name>
</gene>
<organism evidence="1 2">
    <name type="scientific">Streptomyces drozdowiczii</name>
    <dbReference type="NCBI Taxonomy" id="202862"/>
    <lineage>
        <taxon>Bacteria</taxon>
        <taxon>Bacillati</taxon>
        <taxon>Actinomycetota</taxon>
        <taxon>Actinomycetes</taxon>
        <taxon>Kitasatosporales</taxon>
        <taxon>Streptomycetaceae</taxon>
        <taxon>Streptomyces</taxon>
    </lineage>
</organism>
<keyword evidence="2" id="KW-1185">Reference proteome</keyword>
<evidence type="ECO:0008006" key="3">
    <source>
        <dbReference type="Google" id="ProtNLM"/>
    </source>
</evidence>
<sequence length="135" mass="15075">MPRVRLDRAALNRTIRGASRGELDSAARLTLNLAKLFAPVKTGRLRASGRIESRRTLGLRTIYTIGFDVHYAPFVNDGTKPHKIRPKRAKALKFNVGGRTVFATVVNHPGTKANPFLDRALQRVAANRGYQFKHD</sequence>
<proteinExistence type="predicted"/>
<reference evidence="1" key="1">
    <citation type="journal article" date="2022" name="Front. Microbiol.">
        <title>Mirubactin C rescues the lethal effect of cell wall biosynthesis mutations in Bacillus subtilis.</title>
        <authorList>
            <person name="Kepplinger B."/>
            <person name="Wen X."/>
            <person name="Tyler A.R."/>
            <person name="Kim B.Y."/>
            <person name="Brown J."/>
            <person name="Banks P."/>
            <person name="Dashti Y."/>
            <person name="Mackenzie E.S."/>
            <person name="Wills C."/>
            <person name="Kawai Y."/>
            <person name="Waldron K.J."/>
            <person name="Allenby N.E.E."/>
            <person name="Wu L.J."/>
            <person name="Hall M.J."/>
            <person name="Errington J."/>
        </authorList>
    </citation>
    <scope>NUCLEOTIDE SEQUENCE</scope>
    <source>
        <strain evidence="1">MDA8-470</strain>
    </source>
</reference>
<dbReference type="RefSeq" id="WP_265540524.1">
    <property type="nucleotide sequence ID" value="NZ_CP098740.1"/>
</dbReference>
<dbReference type="EMBL" id="CP098740">
    <property type="protein sequence ID" value="UZK54087.1"/>
    <property type="molecule type" value="Genomic_DNA"/>
</dbReference>
<dbReference type="Proteomes" id="UP001164963">
    <property type="component" value="Chromosome"/>
</dbReference>
<evidence type="ECO:0000313" key="2">
    <source>
        <dbReference type="Proteomes" id="UP001164963"/>
    </source>
</evidence>
<evidence type="ECO:0000313" key="1">
    <source>
        <dbReference type="EMBL" id="UZK54087.1"/>
    </source>
</evidence>
<protein>
    <recommendedName>
        <fullName evidence="3">HK97 gp10 family phage protein</fullName>
    </recommendedName>
</protein>
<name>A0ABY6PPQ7_9ACTN</name>